<organism evidence="2">
    <name type="scientific">Cacopsylla melanoneura</name>
    <dbReference type="NCBI Taxonomy" id="428564"/>
    <lineage>
        <taxon>Eukaryota</taxon>
        <taxon>Metazoa</taxon>
        <taxon>Ecdysozoa</taxon>
        <taxon>Arthropoda</taxon>
        <taxon>Hexapoda</taxon>
        <taxon>Insecta</taxon>
        <taxon>Pterygota</taxon>
        <taxon>Neoptera</taxon>
        <taxon>Paraneoptera</taxon>
        <taxon>Hemiptera</taxon>
        <taxon>Sternorrhyncha</taxon>
        <taxon>Psylloidea</taxon>
        <taxon>Psyllidae</taxon>
        <taxon>Psyllinae</taxon>
        <taxon>Cacopsylla</taxon>
    </lineage>
</organism>
<dbReference type="AlphaFoldDB" id="A0A8D8Y118"/>
<proteinExistence type="predicted"/>
<sequence>MDQTIQPQCCQESTSHMTSRPSPSVTRVRVTFSFQEFVSSFFDVPNAMRRYAKKHIFKLRKDRVPKTSQMNKYFEYDAYLTIRLEMSEKVIRKTMKHFYDEMEDRVFGYFYGFEKAEKCFEDPFEKNNRTTLSDRDLLRLLAKTTEYDPDVKAEALKEQRKKMMGPTDTYGNTLRPLPDVRWK</sequence>
<protein>
    <submittedName>
        <fullName evidence="2">Uncharacterized protein</fullName>
    </submittedName>
</protein>
<accession>A0A8D8Y118</accession>
<evidence type="ECO:0000313" key="2">
    <source>
        <dbReference type="EMBL" id="CAG6715128.1"/>
    </source>
</evidence>
<evidence type="ECO:0000256" key="1">
    <source>
        <dbReference type="SAM" id="MobiDB-lite"/>
    </source>
</evidence>
<feature type="region of interest" description="Disordered" evidence="1">
    <location>
        <begin position="1"/>
        <end position="22"/>
    </location>
</feature>
<reference evidence="2" key="1">
    <citation type="submission" date="2021-05" db="EMBL/GenBank/DDBJ databases">
        <authorList>
            <person name="Alioto T."/>
            <person name="Alioto T."/>
            <person name="Gomez Garrido J."/>
        </authorList>
    </citation>
    <scope>NUCLEOTIDE SEQUENCE</scope>
</reference>
<dbReference type="EMBL" id="HBUF01352717">
    <property type="protein sequence ID" value="CAG6715128.1"/>
    <property type="molecule type" value="Transcribed_RNA"/>
</dbReference>
<name>A0A8D8Y118_9HEMI</name>